<name>A0A6L8MJ16_9BURK</name>
<dbReference type="EMBL" id="WWCP01000006">
    <property type="protein sequence ID" value="MYM81806.1"/>
    <property type="molecule type" value="Genomic_DNA"/>
</dbReference>
<comment type="caution">
    <text evidence="1">The sequence shown here is derived from an EMBL/GenBank/DDBJ whole genome shotgun (WGS) entry which is preliminary data.</text>
</comment>
<sequence length="60" mass="6642">MNFIDAPSLFTPTSVWEAYAERLKTMNPADPTVVSEKKRAAKVISMLKAPVAVSDEYIPD</sequence>
<accession>A0A6L8MJ16</accession>
<dbReference type="AlphaFoldDB" id="A0A6L8MJ16"/>
<evidence type="ECO:0000313" key="2">
    <source>
        <dbReference type="Proteomes" id="UP000474565"/>
    </source>
</evidence>
<protein>
    <submittedName>
        <fullName evidence="1">Uncharacterized protein</fullName>
    </submittedName>
</protein>
<dbReference type="RefSeq" id="WP_161018942.1">
    <property type="nucleotide sequence ID" value="NZ_WWCP01000006.1"/>
</dbReference>
<evidence type="ECO:0000313" key="1">
    <source>
        <dbReference type="EMBL" id="MYM81806.1"/>
    </source>
</evidence>
<proteinExistence type="predicted"/>
<dbReference type="Proteomes" id="UP000474565">
    <property type="component" value="Unassembled WGS sequence"/>
</dbReference>
<organism evidence="1 2">
    <name type="scientific">Duganella lactea</name>
    <dbReference type="NCBI Taxonomy" id="2692173"/>
    <lineage>
        <taxon>Bacteria</taxon>
        <taxon>Pseudomonadati</taxon>
        <taxon>Pseudomonadota</taxon>
        <taxon>Betaproteobacteria</taxon>
        <taxon>Burkholderiales</taxon>
        <taxon>Oxalobacteraceae</taxon>
        <taxon>Telluria group</taxon>
        <taxon>Duganella</taxon>
    </lineage>
</organism>
<reference evidence="1 2" key="1">
    <citation type="submission" date="2019-12" db="EMBL/GenBank/DDBJ databases">
        <title>Novel species isolated from a subtropical stream in China.</title>
        <authorList>
            <person name="Lu H."/>
        </authorList>
    </citation>
    <scope>NUCLEOTIDE SEQUENCE [LARGE SCALE GENOMIC DNA]</scope>
    <source>
        <strain evidence="1 2">FT50W</strain>
    </source>
</reference>
<gene>
    <name evidence="1" type="ORF">GTP44_07520</name>
</gene>